<dbReference type="Pfam" id="PF02001">
    <property type="entry name" value="DUF134"/>
    <property type="match status" value="1"/>
</dbReference>
<dbReference type="PANTHER" id="PTHR37478:SF2">
    <property type="entry name" value="UPF0251 PROTEIN TK0562"/>
    <property type="match status" value="1"/>
</dbReference>
<evidence type="ECO:0000256" key="2">
    <source>
        <dbReference type="HAMAP-Rule" id="MF_00674"/>
    </source>
</evidence>
<dbReference type="PANTHER" id="PTHR37478">
    <property type="match status" value="1"/>
</dbReference>
<organism evidence="3 4">
    <name type="scientific">Actomonas aquatica</name>
    <dbReference type="NCBI Taxonomy" id="2866162"/>
    <lineage>
        <taxon>Bacteria</taxon>
        <taxon>Pseudomonadati</taxon>
        <taxon>Verrucomicrobiota</taxon>
        <taxon>Opitutia</taxon>
        <taxon>Opitutales</taxon>
        <taxon>Opitutaceae</taxon>
        <taxon>Actomonas</taxon>
    </lineage>
</organism>
<dbReference type="RefSeq" id="WP_221031262.1">
    <property type="nucleotide sequence ID" value="NZ_CP139781.1"/>
</dbReference>
<protein>
    <recommendedName>
        <fullName evidence="2">UPF0251 protein K1X11_016075</fullName>
    </recommendedName>
</protein>
<evidence type="ECO:0000313" key="3">
    <source>
        <dbReference type="EMBL" id="WRQ86333.1"/>
    </source>
</evidence>
<evidence type="ECO:0000313" key="4">
    <source>
        <dbReference type="Proteomes" id="UP000738431"/>
    </source>
</evidence>
<dbReference type="Proteomes" id="UP000738431">
    <property type="component" value="Chromosome"/>
</dbReference>
<accession>A0ABZ1C530</accession>
<dbReference type="InterPro" id="IPR002852">
    <property type="entry name" value="UPF0251"/>
</dbReference>
<evidence type="ECO:0000256" key="1">
    <source>
        <dbReference type="ARBA" id="ARBA00009350"/>
    </source>
</evidence>
<reference evidence="3 4" key="1">
    <citation type="submission" date="2021-08" db="EMBL/GenBank/DDBJ databases">
        <authorList>
            <person name="Zhang D."/>
            <person name="Zhang A."/>
            <person name="Wang L."/>
        </authorList>
    </citation>
    <scope>NUCLEOTIDE SEQUENCE [LARGE SCALE GENOMIC DNA]</scope>
    <source>
        <strain evidence="3 4">WL0086</strain>
    </source>
</reference>
<name>A0ABZ1C530_9BACT</name>
<comment type="similarity">
    <text evidence="1 2">Belongs to the UPF0251 family.</text>
</comment>
<keyword evidence="4" id="KW-1185">Reference proteome</keyword>
<dbReference type="EMBL" id="CP139781">
    <property type="protein sequence ID" value="WRQ86333.1"/>
    <property type="molecule type" value="Genomic_DNA"/>
</dbReference>
<dbReference type="HAMAP" id="MF_00674">
    <property type="entry name" value="UPF0251"/>
    <property type="match status" value="1"/>
</dbReference>
<reference evidence="3 4" key="2">
    <citation type="submission" date="2023-12" db="EMBL/GenBank/DDBJ databases">
        <title>Description of an unclassified Opitutus bacterium of Verrucomicrobiota.</title>
        <authorList>
            <person name="Zhang D.-F."/>
        </authorList>
    </citation>
    <scope>NUCLEOTIDE SEQUENCE [LARGE SCALE GENOMIC DNA]</scope>
    <source>
        <strain evidence="3 4">WL0086</strain>
    </source>
</reference>
<proteinExistence type="inferred from homology"/>
<sequence>MPRPPCPRTISHHPPSHFFKPAGIPLRELQEVTLATDELEAIRLADHEGLYRVDAATRMGVSRQTFDRILRRARHRVALALVSGHALRLEGRRSEAK</sequence>
<gene>
    <name evidence="3" type="ORF">K1X11_016075</name>
</gene>